<accession>B4PGN4</accession>
<evidence type="ECO:0008006" key="4">
    <source>
        <dbReference type="Google" id="ProtNLM"/>
    </source>
</evidence>
<sequence>MNCDSIPCSPLKTNSVVQRSLDTRLHRAQATKCLQIFGVQVVMIWILILDIWHGNPCTRKYWYSLVERIVLAVFALSALLHFGKYVWLSFSEDQVIGTESQKRLLDGIEDTPLGTMYAHTDLKSEITLKNDGWHVLFYHCGYSAKKKPPMLKQKRDEQFCDYEYITDVRKLPKINELKQKEMCRIMENYQRKLINDFFPLSAEWYNQNAKVVESHCPSQLYDCVTNLRYWISTTILHRLVKEFKHVDKTFQELGFRNLKIGESSLEMLRLLAEEEKRLVETCIPTLSTVLAFLSISANQNNLVKRIKELAKGAYMTTYQWMFVQGQHLPTDAAIVFHLFCVYMDSQLMPTPLEGGRRPFYSRYVVNRDTNHPSIEDIVSRVNNRANCAILATGNLESNPMFNFISGNEVQDCLYDRNNLFHVILQFLIYLREHRGSNLEGVSLGRNGINILNVIGHKSIIMKTSMKTNIT</sequence>
<feature type="transmembrane region" description="Helical" evidence="1">
    <location>
        <begin position="34"/>
        <end position="55"/>
    </location>
</feature>
<dbReference type="GO" id="GO:0016020">
    <property type="term" value="C:membrane"/>
    <property type="evidence" value="ECO:0007669"/>
    <property type="project" value="TreeGrafter"/>
</dbReference>
<dbReference type="HOGENOM" id="CLU_123942_0_0_1"/>
<evidence type="ECO:0000313" key="2">
    <source>
        <dbReference type="EMBL" id="EDW93252.2"/>
    </source>
</evidence>
<dbReference type="eggNOG" id="KOG4670">
    <property type="taxonomic scope" value="Eukaryota"/>
</dbReference>
<evidence type="ECO:0000313" key="3">
    <source>
        <dbReference type="Proteomes" id="UP000002282"/>
    </source>
</evidence>
<keyword evidence="1" id="KW-1133">Transmembrane helix</keyword>
<reference evidence="2 3" key="1">
    <citation type="journal article" date="2007" name="Nature">
        <title>Evolution of genes and genomes on the Drosophila phylogeny.</title>
        <authorList>
            <consortium name="Drosophila 12 Genomes Consortium"/>
            <person name="Clark A.G."/>
            <person name="Eisen M.B."/>
            <person name="Smith D.R."/>
            <person name="Bergman C.M."/>
            <person name="Oliver B."/>
            <person name="Markow T.A."/>
            <person name="Kaufman T.C."/>
            <person name="Kellis M."/>
            <person name="Gelbart W."/>
            <person name="Iyer V.N."/>
            <person name="Pollard D.A."/>
            <person name="Sackton T.B."/>
            <person name="Larracuente A.M."/>
            <person name="Singh N.D."/>
            <person name="Abad J.P."/>
            <person name="Abt D.N."/>
            <person name="Adryan B."/>
            <person name="Aguade M."/>
            <person name="Akashi H."/>
            <person name="Anderson W.W."/>
            <person name="Aquadro C.F."/>
            <person name="Ardell D.H."/>
            <person name="Arguello R."/>
            <person name="Artieri C.G."/>
            <person name="Barbash D.A."/>
            <person name="Barker D."/>
            <person name="Barsanti P."/>
            <person name="Batterham P."/>
            <person name="Batzoglou S."/>
            <person name="Begun D."/>
            <person name="Bhutkar A."/>
            <person name="Blanco E."/>
            <person name="Bosak S.A."/>
            <person name="Bradley R.K."/>
            <person name="Brand A.D."/>
            <person name="Brent M.R."/>
            <person name="Brooks A.N."/>
            <person name="Brown R.H."/>
            <person name="Butlin R.K."/>
            <person name="Caggese C."/>
            <person name="Calvi B.R."/>
            <person name="Bernardo de Carvalho A."/>
            <person name="Caspi A."/>
            <person name="Castrezana S."/>
            <person name="Celniker S.E."/>
            <person name="Chang J.L."/>
            <person name="Chapple C."/>
            <person name="Chatterji S."/>
            <person name="Chinwalla A."/>
            <person name="Civetta A."/>
            <person name="Clifton S.W."/>
            <person name="Comeron J.M."/>
            <person name="Costello J.C."/>
            <person name="Coyne J.A."/>
            <person name="Daub J."/>
            <person name="David R.G."/>
            <person name="Delcher A.L."/>
            <person name="Delehaunty K."/>
            <person name="Do C.B."/>
            <person name="Ebling H."/>
            <person name="Edwards K."/>
            <person name="Eickbush T."/>
            <person name="Evans J.D."/>
            <person name="Filipski A."/>
            <person name="Findeiss S."/>
            <person name="Freyhult E."/>
            <person name="Fulton L."/>
            <person name="Fulton R."/>
            <person name="Garcia A.C."/>
            <person name="Gardiner A."/>
            <person name="Garfield D.A."/>
            <person name="Garvin B.E."/>
            <person name="Gibson G."/>
            <person name="Gilbert D."/>
            <person name="Gnerre S."/>
            <person name="Godfrey J."/>
            <person name="Good R."/>
            <person name="Gotea V."/>
            <person name="Gravely B."/>
            <person name="Greenberg A.J."/>
            <person name="Griffiths-Jones S."/>
            <person name="Gross S."/>
            <person name="Guigo R."/>
            <person name="Gustafson E.A."/>
            <person name="Haerty W."/>
            <person name="Hahn M.W."/>
            <person name="Halligan D.L."/>
            <person name="Halpern A.L."/>
            <person name="Halter G.M."/>
            <person name="Han M.V."/>
            <person name="Heger A."/>
            <person name="Hillier L."/>
            <person name="Hinrichs A.S."/>
            <person name="Holmes I."/>
            <person name="Hoskins R.A."/>
            <person name="Hubisz M.J."/>
            <person name="Hultmark D."/>
            <person name="Huntley M.A."/>
            <person name="Jaffe D.B."/>
            <person name="Jagadeeshan S."/>
            <person name="Jeck W.R."/>
            <person name="Johnson J."/>
            <person name="Jones C.D."/>
            <person name="Jordan W.C."/>
            <person name="Karpen G.H."/>
            <person name="Kataoka E."/>
            <person name="Keightley P.D."/>
            <person name="Kheradpour P."/>
            <person name="Kirkness E.F."/>
            <person name="Koerich L.B."/>
            <person name="Kristiansen K."/>
            <person name="Kudrna D."/>
            <person name="Kulathinal R.J."/>
            <person name="Kumar S."/>
            <person name="Kwok R."/>
            <person name="Lander E."/>
            <person name="Langley C.H."/>
            <person name="Lapoint R."/>
            <person name="Lazzaro B.P."/>
            <person name="Lee S.J."/>
            <person name="Levesque L."/>
            <person name="Li R."/>
            <person name="Lin C.F."/>
            <person name="Lin M.F."/>
            <person name="Lindblad-Toh K."/>
            <person name="Llopart A."/>
            <person name="Long M."/>
            <person name="Low L."/>
            <person name="Lozovsky E."/>
            <person name="Lu J."/>
            <person name="Luo M."/>
            <person name="Machado C.A."/>
            <person name="Makalowski W."/>
            <person name="Marzo M."/>
            <person name="Matsuda M."/>
            <person name="Matzkin L."/>
            <person name="McAllister B."/>
            <person name="McBride C.S."/>
            <person name="McKernan B."/>
            <person name="McKernan K."/>
            <person name="Mendez-Lago M."/>
            <person name="Minx P."/>
            <person name="Mollenhauer M.U."/>
            <person name="Montooth K."/>
            <person name="Mount S.M."/>
            <person name="Mu X."/>
            <person name="Myers E."/>
            <person name="Negre B."/>
            <person name="Newfeld S."/>
            <person name="Nielsen R."/>
            <person name="Noor M.A."/>
            <person name="O'Grady P."/>
            <person name="Pachter L."/>
            <person name="Papaceit M."/>
            <person name="Parisi M.J."/>
            <person name="Parisi M."/>
            <person name="Parts L."/>
            <person name="Pedersen J.S."/>
            <person name="Pesole G."/>
            <person name="Phillippy A.M."/>
            <person name="Ponting C.P."/>
            <person name="Pop M."/>
            <person name="Porcelli D."/>
            <person name="Powell J.R."/>
            <person name="Prohaska S."/>
            <person name="Pruitt K."/>
            <person name="Puig M."/>
            <person name="Quesneville H."/>
            <person name="Ram K.R."/>
            <person name="Rand D."/>
            <person name="Rasmussen M.D."/>
            <person name="Reed L.K."/>
            <person name="Reenan R."/>
            <person name="Reily A."/>
            <person name="Remington K.A."/>
            <person name="Rieger T.T."/>
            <person name="Ritchie M.G."/>
            <person name="Robin C."/>
            <person name="Rogers Y.H."/>
            <person name="Rohde C."/>
            <person name="Rozas J."/>
            <person name="Rubenfield M.J."/>
            <person name="Ruiz A."/>
            <person name="Russo S."/>
            <person name="Salzberg S.L."/>
            <person name="Sanchez-Gracia A."/>
            <person name="Saranga D.J."/>
            <person name="Sato H."/>
            <person name="Schaeffer S.W."/>
            <person name="Schatz M.C."/>
            <person name="Schlenke T."/>
            <person name="Schwartz R."/>
            <person name="Segarra C."/>
            <person name="Singh R.S."/>
            <person name="Sirot L."/>
            <person name="Sirota M."/>
            <person name="Sisneros N.B."/>
            <person name="Smith C.D."/>
            <person name="Smith T.F."/>
            <person name="Spieth J."/>
            <person name="Stage D.E."/>
            <person name="Stark A."/>
            <person name="Stephan W."/>
            <person name="Strausberg R.L."/>
            <person name="Strempel S."/>
            <person name="Sturgill D."/>
            <person name="Sutton G."/>
            <person name="Sutton G.G."/>
            <person name="Tao W."/>
            <person name="Teichmann S."/>
            <person name="Tobari Y.N."/>
            <person name="Tomimura Y."/>
            <person name="Tsolas J.M."/>
            <person name="Valente V.L."/>
            <person name="Venter E."/>
            <person name="Venter J.C."/>
            <person name="Vicario S."/>
            <person name="Vieira F.G."/>
            <person name="Vilella A.J."/>
            <person name="Villasante A."/>
            <person name="Walenz B."/>
            <person name="Wang J."/>
            <person name="Wasserman M."/>
            <person name="Watts T."/>
            <person name="Wilson D."/>
            <person name="Wilson R.K."/>
            <person name="Wing R.A."/>
            <person name="Wolfner M.F."/>
            <person name="Wong A."/>
            <person name="Wong G.K."/>
            <person name="Wu C.I."/>
            <person name="Wu G."/>
            <person name="Yamamoto D."/>
            <person name="Yang H.P."/>
            <person name="Yang S.P."/>
            <person name="Yorke J.A."/>
            <person name="Yoshida K."/>
            <person name="Zdobnov E."/>
            <person name="Zhang P."/>
            <person name="Zhang Y."/>
            <person name="Zimin A.V."/>
            <person name="Baldwin J."/>
            <person name="Abdouelleil A."/>
            <person name="Abdulkadir J."/>
            <person name="Abebe A."/>
            <person name="Abera B."/>
            <person name="Abreu J."/>
            <person name="Acer S.C."/>
            <person name="Aftuck L."/>
            <person name="Alexander A."/>
            <person name="An P."/>
            <person name="Anderson E."/>
            <person name="Anderson S."/>
            <person name="Arachi H."/>
            <person name="Azer M."/>
            <person name="Bachantsang P."/>
            <person name="Barry A."/>
            <person name="Bayul T."/>
            <person name="Berlin A."/>
            <person name="Bessette D."/>
            <person name="Bloom T."/>
            <person name="Blye J."/>
            <person name="Boguslavskiy L."/>
            <person name="Bonnet C."/>
            <person name="Boukhgalter B."/>
            <person name="Bourzgui I."/>
            <person name="Brown A."/>
            <person name="Cahill P."/>
            <person name="Channer S."/>
            <person name="Cheshatsang Y."/>
            <person name="Chuda L."/>
            <person name="Citroen M."/>
            <person name="Collymore A."/>
            <person name="Cooke P."/>
            <person name="Costello M."/>
            <person name="D'Aco K."/>
            <person name="Daza R."/>
            <person name="De Haan G."/>
            <person name="DeGray S."/>
            <person name="DeMaso C."/>
            <person name="Dhargay N."/>
            <person name="Dooley K."/>
            <person name="Dooley E."/>
            <person name="Doricent M."/>
            <person name="Dorje P."/>
            <person name="Dorjee K."/>
            <person name="Dupes A."/>
            <person name="Elong R."/>
            <person name="Falk J."/>
            <person name="Farina A."/>
            <person name="Faro S."/>
            <person name="Ferguson D."/>
            <person name="Fisher S."/>
            <person name="Foley C.D."/>
            <person name="Franke A."/>
            <person name="Friedrich D."/>
            <person name="Gadbois L."/>
            <person name="Gearin G."/>
            <person name="Gearin C.R."/>
            <person name="Giannoukos G."/>
            <person name="Goode T."/>
            <person name="Graham J."/>
            <person name="Grandbois E."/>
            <person name="Grewal S."/>
            <person name="Gyaltsen K."/>
            <person name="Hafez N."/>
            <person name="Hagos B."/>
            <person name="Hall J."/>
            <person name="Henson C."/>
            <person name="Hollinger A."/>
            <person name="Honan T."/>
            <person name="Huard M.D."/>
            <person name="Hughes L."/>
            <person name="Hurhula B."/>
            <person name="Husby M.E."/>
            <person name="Kamat A."/>
            <person name="Kanga B."/>
            <person name="Kashin S."/>
            <person name="Khazanovich D."/>
            <person name="Kisner P."/>
            <person name="Lance K."/>
            <person name="Lara M."/>
            <person name="Lee W."/>
            <person name="Lennon N."/>
            <person name="Letendre F."/>
            <person name="LeVine R."/>
            <person name="Lipovsky A."/>
            <person name="Liu X."/>
            <person name="Liu J."/>
            <person name="Liu S."/>
            <person name="Lokyitsang T."/>
            <person name="Lokyitsang Y."/>
            <person name="Lubonja R."/>
            <person name="Lui A."/>
            <person name="MacDonald P."/>
            <person name="Magnisalis V."/>
            <person name="Maru K."/>
            <person name="Matthews C."/>
            <person name="McCusker W."/>
            <person name="McDonough S."/>
            <person name="Mehta T."/>
            <person name="Meldrim J."/>
            <person name="Meneus L."/>
            <person name="Mihai O."/>
            <person name="Mihalev A."/>
            <person name="Mihova T."/>
            <person name="Mittelman R."/>
            <person name="Mlenga V."/>
            <person name="Montmayeur A."/>
            <person name="Mulrain L."/>
            <person name="Navidi A."/>
            <person name="Naylor J."/>
            <person name="Negash T."/>
            <person name="Nguyen T."/>
            <person name="Nguyen N."/>
            <person name="Nicol R."/>
            <person name="Norbu C."/>
            <person name="Norbu N."/>
            <person name="Novod N."/>
            <person name="O'Neill B."/>
            <person name="Osman S."/>
            <person name="Markiewicz E."/>
            <person name="Oyono O.L."/>
            <person name="Patti C."/>
            <person name="Phunkhang P."/>
            <person name="Pierre F."/>
            <person name="Priest M."/>
            <person name="Raghuraman S."/>
            <person name="Rege F."/>
            <person name="Reyes R."/>
            <person name="Rise C."/>
            <person name="Rogov P."/>
            <person name="Ross K."/>
            <person name="Ryan E."/>
            <person name="Settipalli S."/>
            <person name="Shea T."/>
            <person name="Sherpa N."/>
            <person name="Shi L."/>
            <person name="Shih D."/>
            <person name="Sparrow T."/>
            <person name="Spaulding J."/>
            <person name="Stalker J."/>
            <person name="Stange-Thomann N."/>
            <person name="Stavropoulos S."/>
            <person name="Stone C."/>
            <person name="Strader C."/>
            <person name="Tesfaye S."/>
            <person name="Thomson T."/>
            <person name="Thoulutsang Y."/>
            <person name="Thoulutsang D."/>
            <person name="Topham K."/>
            <person name="Topping I."/>
            <person name="Tsamla T."/>
            <person name="Vassiliev H."/>
            <person name="Vo A."/>
            <person name="Wangchuk T."/>
            <person name="Wangdi T."/>
            <person name="Weiand M."/>
            <person name="Wilkinson J."/>
            <person name="Wilson A."/>
            <person name="Yadav S."/>
            <person name="Young G."/>
            <person name="Yu Q."/>
            <person name="Zembek L."/>
            <person name="Zhong D."/>
            <person name="Zimmer A."/>
            <person name="Zwirko Z."/>
            <person name="Jaffe D.B."/>
            <person name="Alvarez P."/>
            <person name="Brockman W."/>
            <person name="Butler J."/>
            <person name="Chin C."/>
            <person name="Gnerre S."/>
            <person name="Grabherr M."/>
            <person name="Kleber M."/>
            <person name="Mauceli E."/>
            <person name="MacCallum I."/>
        </authorList>
    </citation>
    <scope>NUCLEOTIDE SEQUENCE [LARGE SCALE GENOMIC DNA]</scope>
    <source>
        <strain evidence="3">Tai18E2 / Tucson 14021-0261.01</strain>
    </source>
</reference>
<dbReference type="Pfam" id="PF09786">
    <property type="entry name" value="CytochromB561_N"/>
    <property type="match status" value="1"/>
</dbReference>
<keyword evidence="1" id="KW-0812">Transmembrane</keyword>
<organism evidence="2 3">
    <name type="scientific">Drosophila yakuba</name>
    <name type="common">Fruit fly</name>
    <dbReference type="NCBI Taxonomy" id="7245"/>
    <lineage>
        <taxon>Eukaryota</taxon>
        <taxon>Metazoa</taxon>
        <taxon>Ecdysozoa</taxon>
        <taxon>Arthropoda</taxon>
        <taxon>Hexapoda</taxon>
        <taxon>Insecta</taxon>
        <taxon>Pterygota</taxon>
        <taxon>Neoptera</taxon>
        <taxon>Endopterygota</taxon>
        <taxon>Diptera</taxon>
        <taxon>Brachycera</taxon>
        <taxon>Muscomorpha</taxon>
        <taxon>Ephydroidea</taxon>
        <taxon>Drosophilidae</taxon>
        <taxon>Drosophila</taxon>
        <taxon>Sophophora</taxon>
    </lineage>
</organism>
<evidence type="ECO:0000256" key="1">
    <source>
        <dbReference type="SAM" id="Phobius"/>
    </source>
</evidence>
<keyword evidence="3" id="KW-1185">Reference proteome</keyword>
<dbReference type="OrthoDB" id="509821at2759"/>
<name>B4PGN4_DROYA</name>
<dbReference type="EMBL" id="CM000159">
    <property type="protein sequence ID" value="EDW93252.2"/>
    <property type="molecule type" value="Genomic_DNA"/>
</dbReference>
<dbReference type="InterPro" id="IPR019176">
    <property type="entry name" value="Cytochrome_B561-rel"/>
</dbReference>
<dbReference type="KEGG" id="dya:Dyak_GE21349"/>
<keyword evidence="1" id="KW-0472">Membrane</keyword>
<feature type="transmembrane region" description="Helical" evidence="1">
    <location>
        <begin position="61"/>
        <end position="82"/>
    </location>
</feature>
<gene>
    <name evidence="2" type="primary">Dyak\GE21349</name>
    <name evidence="2" type="synonym">dyak_GLEANR_5115</name>
    <name evidence="2" type="synonym">GE21349</name>
    <name evidence="2" type="ORF">Dyak_GE21349</name>
</gene>
<dbReference type="PANTHER" id="PTHR21780:SF0">
    <property type="entry name" value="TRANSMEMBRANE PROTEIN 209"/>
    <property type="match status" value="1"/>
</dbReference>
<dbReference type="Proteomes" id="UP000002282">
    <property type="component" value="Chromosome 3L"/>
</dbReference>
<proteinExistence type="predicted"/>
<dbReference type="AlphaFoldDB" id="B4PGN4"/>
<dbReference type="PANTHER" id="PTHR21780">
    <property type="entry name" value="TRANSMEMBRANE PROTEIN 209"/>
    <property type="match status" value="1"/>
</dbReference>
<protein>
    <recommendedName>
        <fullName evidence="4">Transmembrane protein 209</fullName>
    </recommendedName>
</protein>
<reference evidence="2 3" key="2">
    <citation type="journal article" date="2007" name="PLoS Biol.">
        <title>Principles of genome evolution in the Drosophila melanogaster species group.</title>
        <authorList>
            <person name="Ranz J.M."/>
            <person name="Maurin D."/>
            <person name="Chan Y.S."/>
            <person name="von Grotthuss M."/>
            <person name="Hillier L.W."/>
            <person name="Roote J."/>
            <person name="Ashburner M."/>
            <person name="Bergman C.M."/>
        </authorList>
    </citation>
    <scope>NUCLEOTIDE SEQUENCE [LARGE SCALE GENOMIC DNA]</scope>
    <source>
        <strain evidence="3">Tai18E2 / Tucson 14021-0261.01</strain>
    </source>
</reference>